<dbReference type="WBParaSite" id="nRc.2.0.1.t31607-RA">
    <property type="protein sequence ID" value="nRc.2.0.1.t31607-RA"/>
    <property type="gene ID" value="nRc.2.0.1.g31607"/>
</dbReference>
<evidence type="ECO:0000313" key="1">
    <source>
        <dbReference type="Proteomes" id="UP000887565"/>
    </source>
</evidence>
<dbReference type="Proteomes" id="UP000887565">
    <property type="component" value="Unplaced"/>
</dbReference>
<accession>A0A915JYZ5</accession>
<keyword evidence="1" id="KW-1185">Reference proteome</keyword>
<name>A0A915JYZ5_ROMCU</name>
<dbReference type="AlphaFoldDB" id="A0A915JYZ5"/>
<evidence type="ECO:0000313" key="2">
    <source>
        <dbReference type="WBParaSite" id="nRc.2.0.1.t31607-RA"/>
    </source>
</evidence>
<protein>
    <submittedName>
        <fullName evidence="2">Uncharacterized protein</fullName>
    </submittedName>
</protein>
<sequence>GLPPEDESQDGRLNKDVIELLEEEQLQEQSVPAMELMQAQTVQTQSELMAQGGLEEILRMEEDTKQRIRLQGKQMKKELNENMVKMNAKIHKMEVEYRFRKEEDATTMVQQKAIEPLSPMKVDNNIATLKLVIDENVAEMLDSEMGDKYEGQRMEGWENFFYG</sequence>
<proteinExistence type="predicted"/>
<organism evidence="1 2">
    <name type="scientific">Romanomermis culicivorax</name>
    <name type="common">Nematode worm</name>
    <dbReference type="NCBI Taxonomy" id="13658"/>
    <lineage>
        <taxon>Eukaryota</taxon>
        <taxon>Metazoa</taxon>
        <taxon>Ecdysozoa</taxon>
        <taxon>Nematoda</taxon>
        <taxon>Enoplea</taxon>
        <taxon>Dorylaimia</taxon>
        <taxon>Mermithida</taxon>
        <taxon>Mermithoidea</taxon>
        <taxon>Mermithidae</taxon>
        <taxon>Romanomermis</taxon>
    </lineage>
</organism>
<reference evidence="2" key="1">
    <citation type="submission" date="2022-11" db="UniProtKB">
        <authorList>
            <consortium name="WormBaseParasite"/>
        </authorList>
    </citation>
    <scope>IDENTIFICATION</scope>
</reference>